<dbReference type="Pfam" id="PF13616">
    <property type="entry name" value="Rotamase_3"/>
    <property type="match status" value="1"/>
</dbReference>
<keyword evidence="3" id="KW-0997">Cell inner membrane</keyword>
<keyword evidence="6 12" id="KW-0472">Membrane</keyword>
<evidence type="ECO:0000256" key="7">
    <source>
        <dbReference type="ARBA" id="ARBA00023186"/>
    </source>
</evidence>
<dbReference type="PANTHER" id="PTHR47529:SF1">
    <property type="entry name" value="PERIPLASMIC CHAPERONE PPID"/>
    <property type="match status" value="1"/>
</dbReference>
<dbReference type="AlphaFoldDB" id="A0A1I0MMQ2"/>
<protein>
    <recommendedName>
        <fullName evidence="9">Periplasmic chaperone PpiD</fullName>
    </recommendedName>
    <alternativeName>
        <fullName evidence="10">Periplasmic folding chaperone</fullName>
    </alternativeName>
</protein>
<keyword evidence="7" id="KW-0143">Chaperone</keyword>
<feature type="transmembrane region" description="Helical" evidence="12">
    <location>
        <begin position="12"/>
        <end position="29"/>
    </location>
</feature>
<keyword evidence="5 12" id="KW-1133">Transmembrane helix</keyword>
<evidence type="ECO:0000256" key="8">
    <source>
        <dbReference type="ARBA" id="ARBA00038408"/>
    </source>
</evidence>
<evidence type="ECO:0000313" key="15">
    <source>
        <dbReference type="Proteomes" id="UP000199437"/>
    </source>
</evidence>
<keyword evidence="11 14" id="KW-0413">Isomerase</keyword>
<keyword evidence="4 12" id="KW-0812">Transmembrane</keyword>
<dbReference type="Pfam" id="PF13623">
    <property type="entry name" value="SurA_N_2"/>
    <property type="match status" value="1"/>
</dbReference>
<evidence type="ECO:0000256" key="2">
    <source>
        <dbReference type="ARBA" id="ARBA00022475"/>
    </source>
</evidence>
<feature type="domain" description="PpiC" evidence="13">
    <location>
        <begin position="340"/>
        <end position="442"/>
    </location>
</feature>
<evidence type="ECO:0000256" key="12">
    <source>
        <dbReference type="SAM" id="Phobius"/>
    </source>
</evidence>
<evidence type="ECO:0000256" key="11">
    <source>
        <dbReference type="PROSITE-ProRule" id="PRU00278"/>
    </source>
</evidence>
<dbReference type="InterPro" id="IPR000297">
    <property type="entry name" value="PPIase_PpiC"/>
</dbReference>
<keyword evidence="11" id="KW-0697">Rotamase</keyword>
<dbReference type="SUPFAM" id="SSF109998">
    <property type="entry name" value="Triger factor/SurA peptide-binding domain-like"/>
    <property type="match status" value="1"/>
</dbReference>
<dbReference type="GeneID" id="99985269"/>
<keyword evidence="2" id="KW-1003">Cell membrane</keyword>
<sequence>MAIINTLREKMGRLVVVVVGISILAFVLTDLASNQNLFGAGARNVGEIDGEEISQEEYAQLVENLKRYYGITTSNDQTMQFVRDQAWNQLVSDIAFTQKLEQLGLEIGTNERVDMVQGKNISPTILQFFQQRIGTADPTAIRQYLQSIEFDPNEQYIFASAEAQAMGQRRMNKFQNLITKTAYATLEEAKRAYQNELGFIDVDYVFVPFSTVSNDQIGAVSESEIRNYLSANEDEFTVEETRAIDYVTFPVVPSAADTADYQQQMAEIKARFEDENNNDSTYAISITEQGLGFTTYDPTALPTAVASQLSTVKAGDIIGPDLNNGIFSIHKVVDIVPSENEFARVSQIVFPKNNLTPAQLSETKKTANDVLRQARGGADFAQLARQYSKGAFANTGGDMGWVRKGQSSIQNIESELFAARRTGVVNKLIESDNNIYIINVTETKMSNRYKVAQVIIEMAPSFETTNQVYLQAAEFAASAYGPDEFNSKAGEQGYSVFSGTGISNAATSIGQLTNARQVVSWLYGEAEMGDVKEFELEDQYVVAVYANRTPEGLRSFESARSEIEGIIRNEKKADFIKSKLAAASGDVNAMGISSSYGPEAQVFNNPNLKMSDLALGQIGGDSPEAIGAAFALQNPGDKTAPHIVDEKGVVVVILKSKSTAAEIGDYTSYENQLINSQAATAAGKLQNSVIDKVDVEDQRYKFY</sequence>
<comment type="subcellular location">
    <subcellularLocation>
        <location evidence="1">Cell inner membrane</location>
        <topology evidence="1">Single-pass type II membrane protein</topology>
        <orientation evidence="1">Periplasmic side</orientation>
    </subcellularLocation>
</comment>
<reference evidence="15" key="1">
    <citation type="submission" date="2016-10" db="EMBL/GenBank/DDBJ databases">
        <authorList>
            <person name="Varghese N."/>
            <person name="Submissions S."/>
        </authorList>
    </citation>
    <scope>NUCLEOTIDE SEQUENCE [LARGE SCALE GENOMIC DNA]</scope>
    <source>
        <strain evidence="15">CGMCC 1.12402</strain>
    </source>
</reference>
<evidence type="ECO:0000256" key="1">
    <source>
        <dbReference type="ARBA" id="ARBA00004382"/>
    </source>
</evidence>
<gene>
    <name evidence="14" type="ORF">SAMN05216290_0509</name>
</gene>
<dbReference type="Gene3D" id="3.10.50.40">
    <property type="match status" value="1"/>
</dbReference>
<dbReference type="STRING" id="1267423.SAMN05216290_0509"/>
<dbReference type="SUPFAM" id="SSF54534">
    <property type="entry name" value="FKBP-like"/>
    <property type="match status" value="1"/>
</dbReference>
<evidence type="ECO:0000256" key="9">
    <source>
        <dbReference type="ARBA" id="ARBA00040743"/>
    </source>
</evidence>
<evidence type="ECO:0000256" key="4">
    <source>
        <dbReference type="ARBA" id="ARBA00022692"/>
    </source>
</evidence>
<evidence type="ECO:0000256" key="5">
    <source>
        <dbReference type="ARBA" id="ARBA00022989"/>
    </source>
</evidence>
<dbReference type="OrthoDB" id="9812372at2"/>
<dbReference type="PANTHER" id="PTHR47529">
    <property type="entry name" value="PEPTIDYL-PROLYL CIS-TRANS ISOMERASE D"/>
    <property type="match status" value="1"/>
</dbReference>
<name>A0A1I0MMQ2_9BACT</name>
<proteinExistence type="inferred from homology"/>
<comment type="similarity">
    <text evidence="8">Belongs to the PpiD chaperone family.</text>
</comment>
<evidence type="ECO:0000256" key="6">
    <source>
        <dbReference type="ARBA" id="ARBA00023136"/>
    </source>
</evidence>
<dbReference type="GO" id="GO:0005886">
    <property type="term" value="C:plasma membrane"/>
    <property type="evidence" value="ECO:0007669"/>
    <property type="project" value="UniProtKB-SubCell"/>
</dbReference>
<evidence type="ECO:0000259" key="13">
    <source>
        <dbReference type="PROSITE" id="PS50198"/>
    </source>
</evidence>
<evidence type="ECO:0000256" key="10">
    <source>
        <dbReference type="ARBA" id="ARBA00042775"/>
    </source>
</evidence>
<dbReference type="InterPro" id="IPR046357">
    <property type="entry name" value="PPIase_dom_sf"/>
</dbReference>
<accession>A0A1I0MMQ2</accession>
<evidence type="ECO:0000256" key="3">
    <source>
        <dbReference type="ARBA" id="ARBA00022519"/>
    </source>
</evidence>
<organism evidence="14 15">
    <name type="scientific">Roseivirga pacifica</name>
    <dbReference type="NCBI Taxonomy" id="1267423"/>
    <lineage>
        <taxon>Bacteria</taxon>
        <taxon>Pseudomonadati</taxon>
        <taxon>Bacteroidota</taxon>
        <taxon>Cytophagia</taxon>
        <taxon>Cytophagales</taxon>
        <taxon>Roseivirgaceae</taxon>
        <taxon>Roseivirga</taxon>
    </lineage>
</organism>
<dbReference type="InterPro" id="IPR027304">
    <property type="entry name" value="Trigger_fact/SurA_dom_sf"/>
</dbReference>
<keyword evidence="15" id="KW-1185">Reference proteome</keyword>
<dbReference type="RefSeq" id="WP_090256817.1">
    <property type="nucleotide sequence ID" value="NZ_FOIR01000001.1"/>
</dbReference>
<dbReference type="Proteomes" id="UP000199437">
    <property type="component" value="Unassembled WGS sequence"/>
</dbReference>
<dbReference type="PROSITE" id="PS50198">
    <property type="entry name" value="PPIC_PPIASE_2"/>
    <property type="match status" value="1"/>
</dbReference>
<evidence type="ECO:0000313" key="14">
    <source>
        <dbReference type="EMBL" id="SEV89253.1"/>
    </source>
</evidence>
<dbReference type="EMBL" id="FOIR01000001">
    <property type="protein sequence ID" value="SEV89253.1"/>
    <property type="molecule type" value="Genomic_DNA"/>
</dbReference>
<dbReference type="GO" id="GO:0003755">
    <property type="term" value="F:peptidyl-prolyl cis-trans isomerase activity"/>
    <property type="evidence" value="ECO:0007669"/>
    <property type="project" value="UniProtKB-KW"/>
</dbReference>
<dbReference type="InterPro" id="IPR052029">
    <property type="entry name" value="PpiD_chaperone"/>
</dbReference>